<keyword evidence="2" id="KW-1185">Reference proteome</keyword>
<evidence type="ECO:0000313" key="1">
    <source>
        <dbReference type="EMBL" id="CAD6256592.1"/>
    </source>
</evidence>
<dbReference type="Proteomes" id="UP000604825">
    <property type="component" value="Unassembled WGS sequence"/>
</dbReference>
<organism evidence="1 2">
    <name type="scientific">Miscanthus lutarioriparius</name>
    <dbReference type="NCBI Taxonomy" id="422564"/>
    <lineage>
        <taxon>Eukaryota</taxon>
        <taxon>Viridiplantae</taxon>
        <taxon>Streptophyta</taxon>
        <taxon>Embryophyta</taxon>
        <taxon>Tracheophyta</taxon>
        <taxon>Spermatophyta</taxon>
        <taxon>Magnoliopsida</taxon>
        <taxon>Liliopsida</taxon>
        <taxon>Poales</taxon>
        <taxon>Poaceae</taxon>
        <taxon>PACMAD clade</taxon>
        <taxon>Panicoideae</taxon>
        <taxon>Andropogonodae</taxon>
        <taxon>Andropogoneae</taxon>
        <taxon>Saccharinae</taxon>
        <taxon>Miscanthus</taxon>
    </lineage>
</organism>
<dbReference type="AlphaFoldDB" id="A0A811QKE0"/>
<accession>A0A811QKE0</accession>
<gene>
    <name evidence="1" type="ORF">NCGR_LOCUS40096</name>
</gene>
<dbReference type="EMBL" id="CAJGYO010000010">
    <property type="protein sequence ID" value="CAD6256592.1"/>
    <property type="molecule type" value="Genomic_DNA"/>
</dbReference>
<name>A0A811QKE0_9POAL</name>
<comment type="caution">
    <text evidence="1">The sequence shown here is derived from an EMBL/GenBank/DDBJ whole genome shotgun (WGS) entry which is preliminary data.</text>
</comment>
<reference evidence="1" key="1">
    <citation type="submission" date="2020-10" db="EMBL/GenBank/DDBJ databases">
        <authorList>
            <person name="Han B."/>
            <person name="Lu T."/>
            <person name="Zhao Q."/>
            <person name="Huang X."/>
            <person name="Zhao Y."/>
        </authorList>
    </citation>
    <scope>NUCLEOTIDE SEQUENCE</scope>
</reference>
<protein>
    <submittedName>
        <fullName evidence="1">Uncharacterized protein</fullName>
    </submittedName>
</protein>
<sequence length="114" mass="13251">MEVDVARGLATSHLMWDHLRRSYEIRNEAMYLAVVEEAQLLRQLDSTVNDFHLQMTTACGIVSTVYVFEFCGGGTCRSCDHHRDERDTSLSRVPPRLRPEFETVRVQLLTRRPR</sequence>
<dbReference type="OrthoDB" id="681953at2759"/>
<proteinExistence type="predicted"/>
<evidence type="ECO:0000313" key="2">
    <source>
        <dbReference type="Proteomes" id="UP000604825"/>
    </source>
</evidence>